<dbReference type="Proteomes" id="UP000276506">
    <property type="component" value="Unassembled WGS sequence"/>
</dbReference>
<name>A0A427DS00_9GAMM</name>
<reference evidence="1 2" key="1">
    <citation type="submission" date="2018-10" db="EMBL/GenBank/DDBJ databases">
        <title>Transmission dynamics of multidrug resistant bacteria on intensive care unit surfaces.</title>
        <authorList>
            <person name="D'Souza A.W."/>
            <person name="Potter R.F."/>
            <person name="Wallace M."/>
            <person name="Shupe A."/>
            <person name="Patel S."/>
            <person name="Sun S."/>
            <person name="Gul D."/>
            <person name="Kwon J.H."/>
            <person name="Andleeb S."/>
            <person name="Burnham C.-A.D."/>
            <person name="Dantas G."/>
        </authorList>
    </citation>
    <scope>NUCLEOTIDE SEQUENCE [LARGE SCALE GENOMIC DNA]</scope>
    <source>
        <strain evidence="1 2">PX_177</strain>
    </source>
</reference>
<dbReference type="EMBL" id="RHQL01000016">
    <property type="protein sequence ID" value="RRV06414.1"/>
    <property type="molecule type" value="Genomic_DNA"/>
</dbReference>
<organism evidence="1 2">
    <name type="scientific">Stutzerimonas xanthomarina</name>
    <dbReference type="NCBI Taxonomy" id="271420"/>
    <lineage>
        <taxon>Bacteria</taxon>
        <taxon>Pseudomonadati</taxon>
        <taxon>Pseudomonadota</taxon>
        <taxon>Gammaproteobacteria</taxon>
        <taxon>Pseudomonadales</taxon>
        <taxon>Pseudomonadaceae</taxon>
        <taxon>Stutzerimonas</taxon>
    </lineage>
</organism>
<dbReference type="AlphaFoldDB" id="A0A427DS00"/>
<dbReference type="RefSeq" id="WP_125869323.1">
    <property type="nucleotide sequence ID" value="NZ_RHQL01000016.1"/>
</dbReference>
<evidence type="ECO:0000313" key="2">
    <source>
        <dbReference type="Proteomes" id="UP000276506"/>
    </source>
</evidence>
<sequence>MKRYLICSPDESVTNWPPRSVFAATADDALNKYLRAVYAKDKVFRESVLDLAVNMSFVEQFYLATGAEQSRFGTTGTIGTEAEIIGSRVKAFFAGKPELGDVLLRYMDTEDQTLITEELFEYIAVSDEGTRNSFVVLDVEEIPVVAA</sequence>
<accession>A0A427DS00</accession>
<proteinExistence type="predicted"/>
<protein>
    <submittedName>
        <fullName evidence="1">Uncharacterized protein</fullName>
    </submittedName>
</protein>
<gene>
    <name evidence="1" type="ORF">EGJ28_20025</name>
</gene>
<comment type="caution">
    <text evidence="1">The sequence shown here is derived from an EMBL/GenBank/DDBJ whole genome shotgun (WGS) entry which is preliminary data.</text>
</comment>
<evidence type="ECO:0000313" key="1">
    <source>
        <dbReference type="EMBL" id="RRV06414.1"/>
    </source>
</evidence>